<dbReference type="GO" id="GO:0003964">
    <property type="term" value="F:RNA-directed DNA polymerase activity"/>
    <property type="evidence" value="ECO:0007669"/>
    <property type="project" value="UniProtKB-KW"/>
</dbReference>
<keyword evidence="2" id="KW-1185">Reference proteome</keyword>
<evidence type="ECO:0000313" key="1">
    <source>
        <dbReference type="EMBL" id="RNA36467.1"/>
    </source>
</evidence>
<sequence>MGLTSLEIRRQRGELIQLFKVNKSKDDITWCNEPNWSTPRDTKRSQLRREIVGSFQQRHNFFINRTAIAWNRSPFLDNIVSADTVEFFKIKYDKHQLSRPLLGASVRLKRKEIRKTLIEN</sequence>
<reference evidence="1 2" key="1">
    <citation type="journal article" date="2018" name="Sci. Rep.">
        <title>Genomic signatures of local adaptation to the degree of environmental predictability in rotifers.</title>
        <authorList>
            <person name="Franch-Gras L."/>
            <person name="Hahn C."/>
            <person name="Garcia-Roger E.M."/>
            <person name="Carmona M.J."/>
            <person name="Serra M."/>
            <person name="Gomez A."/>
        </authorList>
    </citation>
    <scope>NUCLEOTIDE SEQUENCE [LARGE SCALE GENOMIC DNA]</scope>
    <source>
        <strain evidence="1">HYR1</strain>
    </source>
</reference>
<organism evidence="1 2">
    <name type="scientific">Brachionus plicatilis</name>
    <name type="common">Marine rotifer</name>
    <name type="synonym">Brachionus muelleri</name>
    <dbReference type="NCBI Taxonomy" id="10195"/>
    <lineage>
        <taxon>Eukaryota</taxon>
        <taxon>Metazoa</taxon>
        <taxon>Spiralia</taxon>
        <taxon>Gnathifera</taxon>
        <taxon>Rotifera</taxon>
        <taxon>Eurotatoria</taxon>
        <taxon>Monogononta</taxon>
        <taxon>Pseudotrocha</taxon>
        <taxon>Ploima</taxon>
        <taxon>Brachionidae</taxon>
        <taxon>Brachionus</taxon>
    </lineage>
</organism>
<comment type="caution">
    <text evidence="1">The sequence shown here is derived from an EMBL/GenBank/DDBJ whole genome shotgun (WGS) entry which is preliminary data.</text>
</comment>
<keyword evidence="1" id="KW-0548">Nucleotidyltransferase</keyword>
<protein>
    <submittedName>
        <fullName evidence="1">RNA-directed DNA polymerase from mobile element jockey-like</fullName>
    </submittedName>
</protein>
<keyword evidence="1" id="KW-0695">RNA-directed DNA polymerase</keyword>
<name>A0A3M7SLH3_BRAPC</name>
<keyword evidence="1" id="KW-0808">Transferase</keyword>
<dbReference type="Proteomes" id="UP000276133">
    <property type="component" value="Unassembled WGS sequence"/>
</dbReference>
<accession>A0A3M7SLH3</accession>
<dbReference type="EMBL" id="REGN01001180">
    <property type="protein sequence ID" value="RNA36467.1"/>
    <property type="molecule type" value="Genomic_DNA"/>
</dbReference>
<dbReference type="AlphaFoldDB" id="A0A3M7SLH3"/>
<gene>
    <name evidence="1" type="ORF">BpHYR1_045062</name>
</gene>
<proteinExistence type="predicted"/>
<evidence type="ECO:0000313" key="2">
    <source>
        <dbReference type="Proteomes" id="UP000276133"/>
    </source>
</evidence>